<dbReference type="RefSeq" id="WP_020370161.1">
    <property type="nucleotide sequence ID" value="NZ_APJW01000002.1"/>
</dbReference>
<feature type="transmembrane region" description="Helical" evidence="2">
    <location>
        <begin position="234"/>
        <end position="256"/>
    </location>
</feature>
<keyword evidence="2" id="KW-0812">Transmembrane</keyword>
<organism evidence="3 4">
    <name type="scientific">Chlamydia ibidis 10-1398/6</name>
    <dbReference type="NCBI Taxonomy" id="1046581"/>
    <lineage>
        <taxon>Bacteria</taxon>
        <taxon>Pseudomonadati</taxon>
        <taxon>Chlamydiota</taxon>
        <taxon>Chlamydiia</taxon>
        <taxon>Chlamydiales</taxon>
        <taxon>Chlamydiaceae</taxon>
        <taxon>Chlamydia/Chlamydophila group</taxon>
        <taxon>Chlamydia</taxon>
    </lineage>
</organism>
<sequence>MTKFISDFSPVGETRSCLRDLTLTEMSDGFIVFSKESGIPSFLRGSPVTVSQIASLAMSTRPDVLTSSSGSAEPQLLAASLEGVTRCSEVLSWSHCILRLSGVLKDRDESAFASVVLGMLSGFAALILGTTVGYSIFSACKIHKASRKIASLNSLISDISGKIMQTEGKDRESLATKLYLTFAMDAARNTISAYQKYRASYIYMFAVNILATLALFTLVAGIVLAVVASPLLTIPMICCLGIGSGVLCVSIVGIMLSSVREAQQKRLCAFDVQRSTLSLMLSEWFNRRSGSSEIIRCKELSEVSRSILYGYGDFFSREEKNALLSFIDSFSDHPGVFSPPPPSGQPTIPTAPPLVEVNSTFSGYPPPPPYTP</sequence>
<feature type="transmembrane region" description="Helical" evidence="2">
    <location>
        <begin position="201"/>
        <end position="228"/>
    </location>
</feature>
<evidence type="ECO:0000313" key="4">
    <source>
        <dbReference type="Proteomes" id="UP000016064"/>
    </source>
</evidence>
<proteinExistence type="predicted"/>
<protein>
    <recommendedName>
        <fullName evidence="5">Inner membrane protein</fullName>
    </recommendedName>
</protein>
<evidence type="ECO:0000256" key="2">
    <source>
        <dbReference type="SAM" id="Phobius"/>
    </source>
</evidence>
<evidence type="ECO:0008006" key="5">
    <source>
        <dbReference type="Google" id="ProtNLM"/>
    </source>
</evidence>
<evidence type="ECO:0000313" key="3">
    <source>
        <dbReference type="EMBL" id="EQM62756.1"/>
    </source>
</evidence>
<feature type="transmembrane region" description="Helical" evidence="2">
    <location>
        <begin position="111"/>
        <end position="137"/>
    </location>
</feature>
<keyword evidence="2" id="KW-0472">Membrane</keyword>
<dbReference type="EMBL" id="APJW01000002">
    <property type="protein sequence ID" value="EQM62756.1"/>
    <property type="molecule type" value="Genomic_DNA"/>
</dbReference>
<dbReference type="Proteomes" id="UP000016064">
    <property type="component" value="Unassembled WGS sequence"/>
</dbReference>
<accession>A0ABN0MZF3</accession>
<feature type="region of interest" description="Disordered" evidence="1">
    <location>
        <begin position="337"/>
        <end position="372"/>
    </location>
</feature>
<comment type="caution">
    <text evidence="3">The sequence shown here is derived from an EMBL/GenBank/DDBJ whole genome shotgun (WGS) entry which is preliminary data.</text>
</comment>
<dbReference type="NCBIfam" id="NF047332">
    <property type="entry name" value="Chlamy_GarD"/>
    <property type="match status" value="1"/>
</dbReference>
<keyword evidence="4" id="KW-1185">Reference proteome</keyword>
<evidence type="ECO:0000256" key="1">
    <source>
        <dbReference type="SAM" id="MobiDB-lite"/>
    </source>
</evidence>
<gene>
    <name evidence="3" type="ORF">H359_0604</name>
</gene>
<keyword evidence="2" id="KW-1133">Transmembrane helix</keyword>
<feature type="compositionally biased region" description="Pro residues" evidence="1">
    <location>
        <begin position="337"/>
        <end position="352"/>
    </location>
</feature>
<name>A0ABN0MZF3_9CHLA</name>
<reference evidence="3 4" key="1">
    <citation type="submission" date="2013-07" db="EMBL/GenBank/DDBJ databases">
        <title>Isolation of a new Chlamydia species from the feral Sacred Ibis (Threskiornis aethiopicus): Chlamydia ibidis.</title>
        <authorList>
            <person name="Vorimore F."/>
            <person name="Hsia R.-C."/>
            <person name="Huot-Creasy H."/>
            <person name="Bastian S."/>
            <person name="Deruyter L."/>
            <person name="Passet A."/>
            <person name="Sachse K."/>
            <person name="Bavoil P."/>
            <person name="Myers G."/>
            <person name="Laroucau K."/>
        </authorList>
    </citation>
    <scope>NUCLEOTIDE SEQUENCE [LARGE SCALE GENOMIC DNA]</scope>
    <source>
        <strain evidence="3 4">10-1398/6</strain>
    </source>
</reference>